<dbReference type="AlphaFoldDB" id="A0A8X8VUE6"/>
<gene>
    <name evidence="14" type="ORF">SASPL_157766</name>
</gene>
<dbReference type="InterPro" id="IPR001128">
    <property type="entry name" value="Cyt_P450"/>
</dbReference>
<keyword evidence="9 12" id="KW-0408">Iron</keyword>
<dbReference type="GO" id="GO:0016020">
    <property type="term" value="C:membrane"/>
    <property type="evidence" value="ECO:0007669"/>
    <property type="project" value="UniProtKB-SubCell"/>
</dbReference>
<dbReference type="GO" id="GO:0005506">
    <property type="term" value="F:iron ion binding"/>
    <property type="evidence" value="ECO:0007669"/>
    <property type="project" value="InterPro"/>
</dbReference>
<dbReference type="EMBL" id="PNBA02001021">
    <property type="protein sequence ID" value="KAG6382560.1"/>
    <property type="molecule type" value="Genomic_DNA"/>
</dbReference>
<comment type="caution">
    <text evidence="14">The sequence shown here is derived from an EMBL/GenBank/DDBJ whole genome shotgun (WGS) entry which is preliminary data.</text>
</comment>
<keyword evidence="15" id="KW-1185">Reference proteome</keyword>
<evidence type="ECO:0000256" key="6">
    <source>
        <dbReference type="ARBA" id="ARBA00022723"/>
    </source>
</evidence>
<evidence type="ECO:0000256" key="2">
    <source>
        <dbReference type="ARBA" id="ARBA00004167"/>
    </source>
</evidence>
<evidence type="ECO:0000256" key="8">
    <source>
        <dbReference type="ARBA" id="ARBA00023002"/>
    </source>
</evidence>
<dbReference type="PANTHER" id="PTHR47950">
    <property type="entry name" value="CYTOCHROME P450, FAMILY 76, SUBFAMILY C, POLYPEPTIDE 5-RELATED"/>
    <property type="match status" value="1"/>
</dbReference>
<dbReference type="PANTHER" id="PTHR47950:SF4">
    <property type="entry name" value="GERANIOL 8-HYDROXYLASE-LIKE"/>
    <property type="match status" value="1"/>
</dbReference>
<dbReference type="PRINTS" id="PR00385">
    <property type="entry name" value="P450"/>
</dbReference>
<dbReference type="SUPFAM" id="SSF48264">
    <property type="entry name" value="Cytochrome P450"/>
    <property type="match status" value="1"/>
</dbReference>
<evidence type="ECO:0000256" key="11">
    <source>
        <dbReference type="ARBA" id="ARBA00023136"/>
    </source>
</evidence>
<comment type="cofactor">
    <cofactor evidence="1 12">
        <name>heme</name>
        <dbReference type="ChEBI" id="CHEBI:30413"/>
    </cofactor>
</comment>
<keyword evidence="6 12" id="KW-0479">Metal-binding</keyword>
<accession>A0A8X8VUE6</accession>
<keyword evidence="4 12" id="KW-0349">Heme</keyword>
<keyword evidence="7" id="KW-1133">Transmembrane helix</keyword>
<feature type="binding site" description="axial binding residue" evidence="12">
    <location>
        <position position="406"/>
    </location>
    <ligand>
        <name>heme</name>
        <dbReference type="ChEBI" id="CHEBI:30413"/>
    </ligand>
    <ligandPart>
        <name>Fe</name>
        <dbReference type="ChEBI" id="CHEBI:18248"/>
    </ligandPart>
</feature>
<dbReference type="Proteomes" id="UP000298416">
    <property type="component" value="Unassembled WGS sequence"/>
</dbReference>
<reference evidence="14" key="1">
    <citation type="submission" date="2018-01" db="EMBL/GenBank/DDBJ databases">
        <authorList>
            <person name="Mao J.F."/>
        </authorList>
    </citation>
    <scope>NUCLEOTIDE SEQUENCE</scope>
    <source>
        <strain evidence="14">Huo1</strain>
        <tissue evidence="14">Leaf</tissue>
    </source>
</reference>
<sequence>MDSVLIGVVRGVMLLGLRWFVYLQGPRKRLPPGPRPLPIIGNIHQLGKNQTETLRQLAKTYGPLMSIRIGSVYTVVVSTPEMAMELLQRHGQVFSGRTVPHAMDVGGFNKFSIFFGPAGKEWRDKRKMCKEILFSERDVVNLHNVVFMANLNLLLTTIFSITSPDTAMELMKIMEDFFTLFAPNITDYFPILKVLDPQGMKRKAELSLGKLLAKFRDFLNHRLDPRRNNPNKKKQDLLEAIIDITQANDYNITTQDIPYLLLELIVGGIDSNSNMVEWIMTELLFNPDKLERLKREIKSAVGENGKIQEADIASLPYLQAVIKETFRYHPPGPLAVTRMSEADQEVNGYMIPKGTQIVVNTWSMAKDPSIWTDPESFEPERFLDNKLDFKGQHFQLIPFGAGRRICPGIPLATRILQMTTAVLVHNFDWKLEKDKDHPDHKEAIFDVGNPALRTPPPSSTPLLSDYVVLICKFRDVHVSTDRASIGLIVDGVRVSHPDLLVGSRMA</sequence>
<dbReference type="GO" id="GO:0020037">
    <property type="term" value="F:heme binding"/>
    <property type="evidence" value="ECO:0007669"/>
    <property type="project" value="InterPro"/>
</dbReference>
<proteinExistence type="inferred from homology"/>
<dbReference type="InterPro" id="IPR002401">
    <property type="entry name" value="Cyt_P450_E_grp-I"/>
</dbReference>
<keyword evidence="8 13" id="KW-0560">Oxidoreductase</keyword>
<evidence type="ECO:0000313" key="15">
    <source>
        <dbReference type="Proteomes" id="UP000298416"/>
    </source>
</evidence>
<evidence type="ECO:0000256" key="5">
    <source>
        <dbReference type="ARBA" id="ARBA00022692"/>
    </source>
</evidence>
<evidence type="ECO:0000256" key="1">
    <source>
        <dbReference type="ARBA" id="ARBA00001971"/>
    </source>
</evidence>
<keyword evidence="5" id="KW-0812">Transmembrane</keyword>
<evidence type="ECO:0008006" key="16">
    <source>
        <dbReference type="Google" id="ProtNLM"/>
    </source>
</evidence>
<evidence type="ECO:0000256" key="7">
    <source>
        <dbReference type="ARBA" id="ARBA00022989"/>
    </source>
</evidence>
<evidence type="ECO:0000256" key="3">
    <source>
        <dbReference type="ARBA" id="ARBA00010617"/>
    </source>
</evidence>
<evidence type="ECO:0000256" key="13">
    <source>
        <dbReference type="RuleBase" id="RU000461"/>
    </source>
</evidence>
<dbReference type="PRINTS" id="PR00463">
    <property type="entry name" value="EP450I"/>
</dbReference>
<keyword evidence="11" id="KW-0472">Membrane</keyword>
<evidence type="ECO:0000313" key="14">
    <source>
        <dbReference type="EMBL" id="KAG6382560.1"/>
    </source>
</evidence>
<dbReference type="InterPro" id="IPR017972">
    <property type="entry name" value="Cyt_P450_CS"/>
</dbReference>
<dbReference type="GO" id="GO:0016712">
    <property type="term" value="F:oxidoreductase activity, acting on paired donors, with incorporation or reduction of molecular oxygen, reduced flavin or flavoprotein as one donor, and incorporation of one atom of oxygen"/>
    <property type="evidence" value="ECO:0007669"/>
    <property type="project" value="UniProtKB-ARBA"/>
</dbReference>
<name>A0A8X8VUE6_SALSN</name>
<evidence type="ECO:0000256" key="9">
    <source>
        <dbReference type="ARBA" id="ARBA00023004"/>
    </source>
</evidence>
<dbReference type="PROSITE" id="PS00086">
    <property type="entry name" value="CYTOCHROME_P450"/>
    <property type="match status" value="1"/>
</dbReference>
<comment type="similarity">
    <text evidence="3 13">Belongs to the cytochrome P450 family.</text>
</comment>
<dbReference type="GO" id="GO:0016114">
    <property type="term" value="P:terpenoid biosynthetic process"/>
    <property type="evidence" value="ECO:0007669"/>
    <property type="project" value="UniProtKB-ARBA"/>
</dbReference>
<dbReference type="Gene3D" id="1.10.630.10">
    <property type="entry name" value="Cytochrome P450"/>
    <property type="match status" value="1"/>
</dbReference>
<evidence type="ECO:0000256" key="12">
    <source>
        <dbReference type="PIRSR" id="PIRSR602401-1"/>
    </source>
</evidence>
<comment type="subcellular location">
    <subcellularLocation>
        <location evidence="2">Membrane</location>
        <topology evidence="2">Single-pass membrane protein</topology>
    </subcellularLocation>
</comment>
<organism evidence="14">
    <name type="scientific">Salvia splendens</name>
    <name type="common">Scarlet sage</name>
    <dbReference type="NCBI Taxonomy" id="180675"/>
    <lineage>
        <taxon>Eukaryota</taxon>
        <taxon>Viridiplantae</taxon>
        <taxon>Streptophyta</taxon>
        <taxon>Embryophyta</taxon>
        <taxon>Tracheophyta</taxon>
        <taxon>Spermatophyta</taxon>
        <taxon>Magnoliopsida</taxon>
        <taxon>eudicotyledons</taxon>
        <taxon>Gunneridae</taxon>
        <taxon>Pentapetalae</taxon>
        <taxon>asterids</taxon>
        <taxon>lamiids</taxon>
        <taxon>Lamiales</taxon>
        <taxon>Lamiaceae</taxon>
        <taxon>Nepetoideae</taxon>
        <taxon>Mentheae</taxon>
        <taxon>Salviinae</taxon>
        <taxon>Salvia</taxon>
        <taxon>Salvia subgen. Calosphace</taxon>
        <taxon>core Calosphace</taxon>
    </lineage>
</organism>
<reference evidence="14" key="2">
    <citation type="submission" date="2020-08" db="EMBL/GenBank/DDBJ databases">
        <title>Plant Genome Project.</title>
        <authorList>
            <person name="Zhang R.-G."/>
        </authorList>
    </citation>
    <scope>NUCLEOTIDE SEQUENCE</scope>
    <source>
        <strain evidence="14">Huo1</strain>
        <tissue evidence="14">Leaf</tissue>
    </source>
</reference>
<dbReference type="InterPro" id="IPR036396">
    <property type="entry name" value="Cyt_P450_sf"/>
</dbReference>
<protein>
    <recommendedName>
        <fullName evidence="16">Cytochrome P450</fullName>
    </recommendedName>
</protein>
<evidence type="ECO:0000256" key="4">
    <source>
        <dbReference type="ARBA" id="ARBA00022617"/>
    </source>
</evidence>
<keyword evidence="10 13" id="KW-0503">Monooxygenase</keyword>
<dbReference type="Pfam" id="PF00067">
    <property type="entry name" value="p450"/>
    <property type="match status" value="2"/>
</dbReference>
<evidence type="ECO:0000256" key="10">
    <source>
        <dbReference type="ARBA" id="ARBA00023033"/>
    </source>
</evidence>